<gene>
    <name evidence="1" type="ORF">PANDA_012024</name>
</gene>
<dbReference type="Gene3D" id="3.60.10.10">
    <property type="entry name" value="Endonuclease/exonuclease/phosphatase"/>
    <property type="match status" value="1"/>
</dbReference>
<reference evidence="1" key="1">
    <citation type="journal article" date="2010" name="Nature">
        <title>The sequence and de novo assembly of the giant panda genome.</title>
        <authorList>
            <person name="Li R."/>
            <person name="Fan W."/>
            <person name="Tian G."/>
            <person name="Zhu H."/>
            <person name="He L."/>
            <person name="Cai J."/>
            <person name="Huang Q."/>
            <person name="Cai Q."/>
            <person name="Li B."/>
            <person name="Bai Y."/>
            <person name="Zhang Z."/>
            <person name="Zhang Y."/>
            <person name="Wang W."/>
            <person name="Li J."/>
            <person name="Wei F."/>
            <person name="Li H."/>
            <person name="Jian M."/>
            <person name="Li J."/>
            <person name="Zhang Z."/>
            <person name="Nielsen R."/>
            <person name="Li D."/>
            <person name="Gu W."/>
            <person name="Yang Z."/>
            <person name="Xuan Z."/>
            <person name="Ryder O.A."/>
            <person name="Leung F.C."/>
            <person name="Zhou Y."/>
            <person name="Cao J."/>
            <person name="Sun X."/>
            <person name="Fu Y."/>
            <person name="Fang X."/>
            <person name="Guo X."/>
            <person name="Wang B."/>
            <person name="Hou R."/>
            <person name="Shen F."/>
            <person name="Mu B."/>
            <person name="Ni P."/>
            <person name="Lin R."/>
            <person name="Qian W."/>
            <person name="Wang G."/>
            <person name="Yu C."/>
            <person name="Nie W."/>
            <person name="Wang J."/>
            <person name="Wu Z."/>
            <person name="Liang H."/>
            <person name="Min J."/>
            <person name="Wu Q."/>
            <person name="Cheng S."/>
            <person name="Ruan J."/>
            <person name="Wang M."/>
            <person name="Shi Z."/>
            <person name="Wen M."/>
            <person name="Liu B."/>
            <person name="Ren X."/>
            <person name="Zheng H."/>
            <person name="Dong D."/>
            <person name="Cook K."/>
            <person name="Shan G."/>
            <person name="Zhang H."/>
            <person name="Kosiol C."/>
            <person name="Xie X."/>
            <person name="Lu Z."/>
            <person name="Zheng H."/>
            <person name="Li Y."/>
            <person name="Steiner C.C."/>
            <person name="Lam T.T."/>
            <person name="Lin S."/>
            <person name="Zhang Q."/>
            <person name="Li G."/>
            <person name="Tian J."/>
            <person name="Gong T."/>
            <person name="Liu H."/>
            <person name="Zhang D."/>
            <person name="Fang L."/>
            <person name="Ye C."/>
            <person name="Zhang J."/>
            <person name="Hu W."/>
            <person name="Xu A."/>
            <person name="Ren Y."/>
            <person name="Zhang G."/>
            <person name="Bruford M.W."/>
            <person name="Li Q."/>
            <person name="Ma L."/>
            <person name="Guo Y."/>
            <person name="An N."/>
            <person name="Hu Y."/>
            <person name="Zheng Y."/>
            <person name="Shi Y."/>
            <person name="Li Z."/>
            <person name="Liu Q."/>
            <person name="Chen Y."/>
            <person name="Zhao J."/>
            <person name="Qu N."/>
            <person name="Zhao S."/>
            <person name="Tian F."/>
            <person name="Wang X."/>
            <person name="Wang H."/>
            <person name="Xu L."/>
            <person name="Liu X."/>
            <person name="Vinar T."/>
            <person name="Wang Y."/>
            <person name="Lam T.W."/>
            <person name="Yiu S.M."/>
            <person name="Liu S."/>
            <person name="Zhang H."/>
            <person name="Li D."/>
            <person name="Huang Y."/>
            <person name="Wang X."/>
            <person name="Yang G."/>
            <person name="Jiang Z."/>
            <person name="Wang J."/>
            <person name="Qin N."/>
            <person name="Li L."/>
            <person name="Li J."/>
            <person name="Bolund L."/>
            <person name="Kristiansen K."/>
            <person name="Wong G.K."/>
            <person name="Olson M."/>
            <person name="Zhang X."/>
            <person name="Li S."/>
            <person name="Yang H."/>
            <person name="Wang J."/>
            <person name="Wang J."/>
        </authorList>
    </citation>
    <scope>NUCLEOTIDE SEQUENCE [LARGE SCALE GENOMIC DNA]</scope>
</reference>
<name>D2HKT5_AILME</name>
<dbReference type="SUPFAM" id="SSF56219">
    <property type="entry name" value="DNase I-like"/>
    <property type="match status" value="1"/>
</dbReference>
<protein>
    <recommendedName>
        <fullName evidence="2">Endonuclease/exonuclease/phosphatase domain-containing protein</fullName>
    </recommendedName>
</protein>
<feature type="non-terminal residue" evidence="1">
    <location>
        <position position="111"/>
    </location>
</feature>
<feature type="non-terminal residue" evidence="1">
    <location>
        <position position="1"/>
    </location>
</feature>
<dbReference type="InterPro" id="IPR036691">
    <property type="entry name" value="Endo/exonu/phosph_ase_sf"/>
</dbReference>
<organism evidence="1">
    <name type="scientific">Ailuropoda melanoleuca</name>
    <name type="common">Giant panda</name>
    <dbReference type="NCBI Taxonomy" id="9646"/>
    <lineage>
        <taxon>Eukaryota</taxon>
        <taxon>Metazoa</taxon>
        <taxon>Chordata</taxon>
        <taxon>Craniata</taxon>
        <taxon>Vertebrata</taxon>
        <taxon>Euteleostomi</taxon>
        <taxon>Mammalia</taxon>
        <taxon>Eutheria</taxon>
        <taxon>Laurasiatheria</taxon>
        <taxon>Carnivora</taxon>
        <taxon>Caniformia</taxon>
        <taxon>Ursidae</taxon>
        <taxon>Ailuropoda</taxon>
    </lineage>
</organism>
<proteinExistence type="predicted"/>
<dbReference type="AlphaFoldDB" id="D2HKT5"/>
<accession>D2HKT5</accession>
<sequence>TPPLTAKDRSPKQINKERRALNDTLDEMDFTDIFRTFHPKATEYTFFSSAHGTFSRVDHILGHKSGLNQYQKIGIIPWILSDHSGLKLELKHKGKVGKNSNTWRLKSILLK</sequence>
<evidence type="ECO:0008006" key="2">
    <source>
        <dbReference type="Google" id="ProtNLM"/>
    </source>
</evidence>
<evidence type="ECO:0000313" key="1">
    <source>
        <dbReference type="EMBL" id="EFB28403.1"/>
    </source>
</evidence>
<dbReference type="InParanoid" id="D2HKT5"/>
<dbReference type="EMBL" id="GL192974">
    <property type="protein sequence ID" value="EFB28403.1"/>
    <property type="molecule type" value="Genomic_DNA"/>
</dbReference>